<gene>
    <name evidence="1" type="ORF">FAEPRAA2165_00123</name>
</gene>
<proteinExistence type="predicted"/>
<evidence type="ECO:0000313" key="1">
    <source>
        <dbReference type="EMBL" id="EEU98195.1"/>
    </source>
</evidence>
<dbReference type="EMBL" id="ACOP02000003">
    <property type="protein sequence ID" value="EEU98195.1"/>
    <property type="molecule type" value="Genomic_DNA"/>
</dbReference>
<sequence>MLSASCLVPTGQGGFLFAQNACCLQIKTANFLRFAVCFNYFEKWTEIFAKPLDRSSSA</sequence>
<accession>C7H1I5</accession>
<name>C7H1I5_FAED2</name>
<evidence type="ECO:0000313" key="2">
    <source>
        <dbReference type="Proteomes" id="UP000004619"/>
    </source>
</evidence>
<dbReference type="HOGENOM" id="CLU_2972750_0_0_9"/>
<reference evidence="1" key="1">
    <citation type="submission" date="2009-08" db="EMBL/GenBank/DDBJ databases">
        <authorList>
            <person name="Weinstock G."/>
            <person name="Sodergren E."/>
            <person name="Clifton S."/>
            <person name="Fulton L."/>
            <person name="Fulton B."/>
            <person name="Courtney L."/>
            <person name="Fronick C."/>
            <person name="Harrison M."/>
            <person name="Strong C."/>
            <person name="Farmer C."/>
            <person name="Delahaunty K."/>
            <person name="Markovic C."/>
            <person name="Hall O."/>
            <person name="Minx P."/>
            <person name="Tomlinson C."/>
            <person name="Mitreva M."/>
            <person name="Nelson J."/>
            <person name="Hou S."/>
            <person name="Wollam A."/>
            <person name="Pepin K.H."/>
            <person name="Johnson M."/>
            <person name="Bhonagiri V."/>
            <person name="Nash W.E."/>
            <person name="Warren W."/>
            <person name="Chinwalla A."/>
            <person name="Mardis E.R."/>
            <person name="Wilson R.K."/>
        </authorList>
    </citation>
    <scope>NUCLEOTIDE SEQUENCE [LARGE SCALE GENOMIC DNA]</scope>
    <source>
        <strain evidence="1">A2-165</strain>
    </source>
</reference>
<organism evidence="1 2">
    <name type="scientific">Faecalibacterium duncaniae (strain DSM 17677 / JCM 31915 / A2-165)</name>
    <name type="common">Faecalibacterium prausnitzii</name>
    <dbReference type="NCBI Taxonomy" id="411483"/>
    <lineage>
        <taxon>Bacteria</taxon>
        <taxon>Bacillati</taxon>
        <taxon>Bacillota</taxon>
        <taxon>Clostridia</taxon>
        <taxon>Eubacteriales</taxon>
        <taxon>Oscillospiraceae</taxon>
        <taxon>Faecalibacterium</taxon>
    </lineage>
</organism>
<dbReference type="Proteomes" id="UP000004619">
    <property type="component" value="Unassembled WGS sequence"/>
</dbReference>
<dbReference type="STRING" id="411483.FAEPRAA2165_00123"/>
<dbReference type="AlphaFoldDB" id="C7H1I5"/>
<keyword evidence="2" id="KW-1185">Reference proteome</keyword>
<protein>
    <submittedName>
        <fullName evidence="1">Uncharacterized protein</fullName>
    </submittedName>
</protein>
<comment type="caution">
    <text evidence="1">The sequence shown here is derived from an EMBL/GenBank/DDBJ whole genome shotgun (WGS) entry which is preliminary data.</text>
</comment>